<keyword evidence="2" id="KW-1185">Reference proteome</keyword>
<evidence type="ECO:0000313" key="1">
    <source>
        <dbReference type="EMBL" id="MEQ2243176.1"/>
    </source>
</evidence>
<accession>A0ABV0UEN7</accession>
<comment type="caution">
    <text evidence="1">The sequence shown here is derived from an EMBL/GenBank/DDBJ whole genome shotgun (WGS) entry which is preliminary data.</text>
</comment>
<reference evidence="1 2" key="1">
    <citation type="submission" date="2021-06" db="EMBL/GenBank/DDBJ databases">
        <authorList>
            <person name="Palmer J.M."/>
        </authorList>
    </citation>
    <scope>NUCLEOTIDE SEQUENCE [LARGE SCALE GENOMIC DNA]</scope>
    <source>
        <strain evidence="2">if_2019</strain>
        <tissue evidence="1">Muscle</tissue>
    </source>
</reference>
<dbReference type="Proteomes" id="UP001482620">
    <property type="component" value="Unassembled WGS sequence"/>
</dbReference>
<evidence type="ECO:0000313" key="2">
    <source>
        <dbReference type="Proteomes" id="UP001482620"/>
    </source>
</evidence>
<sequence length="113" mass="13055">MRLFHPPPNHLNAPPGLGERIEGCLCWHCRPHSQHEHVDFRESVSTEPKDAWQLFVFLFLCFLGPHHPAVTSLTASFSSLSFGQFGSNFYCVFVTVDRWDFNYVDCSVTFCRF</sequence>
<proteinExistence type="predicted"/>
<organism evidence="1 2">
    <name type="scientific">Ilyodon furcidens</name>
    <name type="common">goldbreast splitfin</name>
    <dbReference type="NCBI Taxonomy" id="33524"/>
    <lineage>
        <taxon>Eukaryota</taxon>
        <taxon>Metazoa</taxon>
        <taxon>Chordata</taxon>
        <taxon>Craniata</taxon>
        <taxon>Vertebrata</taxon>
        <taxon>Euteleostomi</taxon>
        <taxon>Actinopterygii</taxon>
        <taxon>Neopterygii</taxon>
        <taxon>Teleostei</taxon>
        <taxon>Neoteleostei</taxon>
        <taxon>Acanthomorphata</taxon>
        <taxon>Ovalentaria</taxon>
        <taxon>Atherinomorphae</taxon>
        <taxon>Cyprinodontiformes</taxon>
        <taxon>Goodeidae</taxon>
        <taxon>Ilyodon</taxon>
    </lineage>
</organism>
<gene>
    <name evidence="1" type="ORF">ILYODFUR_004370</name>
</gene>
<protein>
    <submittedName>
        <fullName evidence="1">Uncharacterized protein</fullName>
    </submittedName>
</protein>
<name>A0ABV0UEN7_9TELE</name>
<dbReference type="EMBL" id="JAHRIQ010069751">
    <property type="protein sequence ID" value="MEQ2243176.1"/>
    <property type="molecule type" value="Genomic_DNA"/>
</dbReference>